<evidence type="ECO:0000256" key="1">
    <source>
        <dbReference type="SAM" id="MobiDB-lite"/>
    </source>
</evidence>
<dbReference type="Proteomes" id="UP001163105">
    <property type="component" value="Unassembled WGS sequence"/>
</dbReference>
<name>A0AB34FEX8_9HYPO</name>
<evidence type="ECO:0000313" key="3">
    <source>
        <dbReference type="Proteomes" id="UP001163105"/>
    </source>
</evidence>
<comment type="caution">
    <text evidence="2">The sequence shown here is derived from an EMBL/GenBank/DDBJ whole genome shotgun (WGS) entry which is preliminary data.</text>
</comment>
<dbReference type="EMBL" id="JAQHRD010000012">
    <property type="protein sequence ID" value="KAJ6437487.1"/>
    <property type="molecule type" value="Genomic_DNA"/>
</dbReference>
<reference evidence="2" key="1">
    <citation type="submission" date="2023-01" db="EMBL/GenBank/DDBJ databases">
        <title>The growth and conidiation of Purpureocillium lavendulum are regulated by nitrogen source and histone H3K14 acetylation.</title>
        <authorList>
            <person name="Tang P."/>
            <person name="Han J."/>
            <person name="Zhang C."/>
            <person name="Tang P."/>
            <person name="Qi F."/>
            <person name="Zhang K."/>
            <person name="Liang L."/>
        </authorList>
    </citation>
    <scope>NUCLEOTIDE SEQUENCE</scope>
    <source>
        <strain evidence="2">YMF1.00683</strain>
    </source>
</reference>
<gene>
    <name evidence="2" type="ORF">O9K51_10045</name>
</gene>
<evidence type="ECO:0000313" key="2">
    <source>
        <dbReference type="EMBL" id="KAJ6437487.1"/>
    </source>
</evidence>
<proteinExistence type="predicted"/>
<accession>A0AB34FEX8</accession>
<dbReference type="AlphaFoldDB" id="A0AB34FEX8"/>
<organism evidence="2 3">
    <name type="scientific">Purpureocillium lavendulum</name>
    <dbReference type="NCBI Taxonomy" id="1247861"/>
    <lineage>
        <taxon>Eukaryota</taxon>
        <taxon>Fungi</taxon>
        <taxon>Dikarya</taxon>
        <taxon>Ascomycota</taxon>
        <taxon>Pezizomycotina</taxon>
        <taxon>Sordariomycetes</taxon>
        <taxon>Hypocreomycetidae</taxon>
        <taxon>Hypocreales</taxon>
        <taxon>Ophiocordycipitaceae</taxon>
        <taxon>Purpureocillium</taxon>
    </lineage>
</organism>
<keyword evidence="3" id="KW-1185">Reference proteome</keyword>
<feature type="region of interest" description="Disordered" evidence="1">
    <location>
        <begin position="45"/>
        <end position="64"/>
    </location>
</feature>
<sequence>MAATCSDGAHDADELDTEYLEVASQYDIMQPEISEEGPFGAHALRQVSHPSHSSSKRTESGCGHSTFTGTIDTPLPALNEATLDSMALLTVGDPELSERAPQVLQLGNESLFYAGSNWRIISARGSSMDSDVWKRWGMVFDVDGVEI</sequence>
<protein>
    <submittedName>
        <fullName evidence="2">Uncharacterized protein</fullName>
    </submittedName>
</protein>